<keyword evidence="10" id="KW-1185">Reference proteome</keyword>
<dbReference type="InterPro" id="IPR020846">
    <property type="entry name" value="MFS_dom"/>
</dbReference>
<dbReference type="Proteomes" id="UP000677054">
    <property type="component" value="Unassembled WGS sequence"/>
</dbReference>
<keyword evidence="3 7" id="KW-0812">Transmembrane</keyword>
<feature type="transmembrane region" description="Helical" evidence="7">
    <location>
        <begin position="173"/>
        <end position="192"/>
    </location>
</feature>
<evidence type="ECO:0000256" key="7">
    <source>
        <dbReference type="SAM" id="Phobius"/>
    </source>
</evidence>
<protein>
    <recommendedName>
        <fullName evidence="8">Major facilitator superfamily (MFS) profile domain-containing protein</fullName>
    </recommendedName>
</protein>
<feature type="transmembrane region" description="Helical" evidence="7">
    <location>
        <begin position="133"/>
        <end position="153"/>
    </location>
</feature>
<dbReference type="PANTHER" id="PTHR23506">
    <property type="entry name" value="GH10249P"/>
    <property type="match status" value="1"/>
</dbReference>
<dbReference type="OrthoDB" id="446368at2759"/>
<name>A0A7R9FNP2_9CRUS</name>
<feature type="non-terminal residue" evidence="9">
    <location>
        <position position="488"/>
    </location>
</feature>
<feature type="non-terminal residue" evidence="9">
    <location>
        <position position="1"/>
    </location>
</feature>
<dbReference type="EMBL" id="CAJPEV010002462">
    <property type="protein sequence ID" value="CAG0896974.1"/>
    <property type="molecule type" value="Genomic_DNA"/>
</dbReference>
<comment type="subcellular location">
    <subcellularLocation>
        <location evidence="1">Membrane</location>
        <topology evidence="1">Multi-pass membrane protein</topology>
    </subcellularLocation>
</comment>
<keyword evidence="5 7" id="KW-0472">Membrane</keyword>
<gene>
    <name evidence="9" type="ORF">DSTB1V02_LOCUS9515</name>
</gene>
<feature type="domain" description="Major facilitator superfamily (MFS) profile" evidence="8">
    <location>
        <begin position="1"/>
        <end position="340"/>
    </location>
</feature>
<dbReference type="Gene3D" id="1.20.1250.20">
    <property type="entry name" value="MFS general substrate transporter like domains"/>
    <property type="match status" value="2"/>
</dbReference>
<dbReference type="EMBL" id="LR901979">
    <property type="protein sequence ID" value="CAD7249728.1"/>
    <property type="molecule type" value="Genomic_DNA"/>
</dbReference>
<dbReference type="SUPFAM" id="SSF103473">
    <property type="entry name" value="MFS general substrate transporter"/>
    <property type="match status" value="1"/>
</dbReference>
<evidence type="ECO:0000313" key="10">
    <source>
        <dbReference type="Proteomes" id="UP000677054"/>
    </source>
</evidence>
<dbReference type="InterPro" id="IPR011701">
    <property type="entry name" value="MFS"/>
</dbReference>
<evidence type="ECO:0000313" key="9">
    <source>
        <dbReference type="EMBL" id="CAD7249728.1"/>
    </source>
</evidence>
<sequence length="488" mass="53098">RGIEETRLSLTSFVDLIEDRTWFIAACFLLRILQGVGYVLFATTIFALVAHFFPESMGTVLAILEMCIGIGLSIGPPIGSVFFKLGGFKLPFFVVGSTQMVTSLLAFPALPSSSLRDFQSVDLPRMKPLIRRVSPWVVCVAIAVLSSAFSFFYPILQPHVEVAFGMTEGVTALLYLIFTGSYGVTGFLSGYITDHCPKWRKAQVGFAFLAISFAFLLLGPVSFLHIPRSPGLLIGSLALMGASLSFALIPTLGIINEEARYKSKIPLILIRGLAGYDDNIGTASLMSGIWNSMFSLGDAIGPATSGAIYDASNFSTAALVFAGITSGTVSISFALHSLRIARIRDLMGDAVVGDSARVLGRFLETEERGEKPRTTGRGQRSRGSKFSKQSFLYSPDATDRQTGDAIYQASPGGAICPRLAYQGAPRGPLRSLRFSFVPGLLKPLGGPVIYWRELEVIVPSRFKRRREKLSLRFITFASDSKEDRLNTF</sequence>
<keyword evidence="4 7" id="KW-1133">Transmembrane helix</keyword>
<dbReference type="PROSITE" id="PS50850">
    <property type="entry name" value="MFS"/>
    <property type="match status" value="1"/>
</dbReference>
<evidence type="ECO:0000256" key="6">
    <source>
        <dbReference type="SAM" id="MobiDB-lite"/>
    </source>
</evidence>
<evidence type="ECO:0000256" key="2">
    <source>
        <dbReference type="ARBA" id="ARBA00022448"/>
    </source>
</evidence>
<evidence type="ECO:0000256" key="3">
    <source>
        <dbReference type="ARBA" id="ARBA00022692"/>
    </source>
</evidence>
<feature type="transmembrane region" description="Helical" evidence="7">
    <location>
        <begin position="314"/>
        <end position="335"/>
    </location>
</feature>
<dbReference type="InterPro" id="IPR036259">
    <property type="entry name" value="MFS_trans_sf"/>
</dbReference>
<dbReference type="GO" id="GO:0022857">
    <property type="term" value="F:transmembrane transporter activity"/>
    <property type="evidence" value="ECO:0007669"/>
    <property type="project" value="InterPro"/>
</dbReference>
<dbReference type="PANTHER" id="PTHR23506:SF28">
    <property type="entry name" value="MFS-TYPE TRANSPORTER SLC18B1-LIKE PROTEIN"/>
    <property type="match status" value="1"/>
</dbReference>
<feature type="transmembrane region" description="Helical" evidence="7">
    <location>
        <begin position="60"/>
        <end position="78"/>
    </location>
</feature>
<feature type="transmembrane region" description="Helical" evidence="7">
    <location>
        <begin position="232"/>
        <end position="255"/>
    </location>
</feature>
<dbReference type="InterPro" id="IPR050930">
    <property type="entry name" value="MFS_Vesicular_Transporter"/>
</dbReference>
<evidence type="ECO:0000259" key="8">
    <source>
        <dbReference type="PROSITE" id="PS50850"/>
    </source>
</evidence>
<keyword evidence="2" id="KW-0813">Transport</keyword>
<organism evidence="9">
    <name type="scientific">Darwinula stevensoni</name>
    <dbReference type="NCBI Taxonomy" id="69355"/>
    <lineage>
        <taxon>Eukaryota</taxon>
        <taxon>Metazoa</taxon>
        <taxon>Ecdysozoa</taxon>
        <taxon>Arthropoda</taxon>
        <taxon>Crustacea</taxon>
        <taxon>Oligostraca</taxon>
        <taxon>Ostracoda</taxon>
        <taxon>Podocopa</taxon>
        <taxon>Podocopida</taxon>
        <taxon>Darwinulocopina</taxon>
        <taxon>Darwinuloidea</taxon>
        <taxon>Darwinulidae</taxon>
        <taxon>Darwinula</taxon>
    </lineage>
</organism>
<reference evidence="9" key="1">
    <citation type="submission" date="2020-11" db="EMBL/GenBank/DDBJ databases">
        <authorList>
            <person name="Tran Van P."/>
        </authorList>
    </citation>
    <scope>NUCLEOTIDE SEQUENCE</scope>
</reference>
<feature type="transmembrane region" description="Helical" evidence="7">
    <location>
        <begin position="204"/>
        <end position="226"/>
    </location>
</feature>
<feature type="transmembrane region" description="Helical" evidence="7">
    <location>
        <begin position="276"/>
        <end position="294"/>
    </location>
</feature>
<feature type="region of interest" description="Disordered" evidence="6">
    <location>
        <begin position="366"/>
        <end position="387"/>
    </location>
</feature>
<dbReference type="GO" id="GO:0016020">
    <property type="term" value="C:membrane"/>
    <property type="evidence" value="ECO:0007669"/>
    <property type="project" value="UniProtKB-SubCell"/>
</dbReference>
<proteinExistence type="predicted"/>
<feature type="transmembrane region" description="Helical" evidence="7">
    <location>
        <begin position="22"/>
        <end position="48"/>
    </location>
</feature>
<evidence type="ECO:0000256" key="4">
    <source>
        <dbReference type="ARBA" id="ARBA00022989"/>
    </source>
</evidence>
<accession>A0A7R9FNP2</accession>
<evidence type="ECO:0000256" key="5">
    <source>
        <dbReference type="ARBA" id="ARBA00023136"/>
    </source>
</evidence>
<dbReference type="Pfam" id="PF07690">
    <property type="entry name" value="MFS_1"/>
    <property type="match status" value="1"/>
</dbReference>
<dbReference type="AlphaFoldDB" id="A0A7R9FNP2"/>
<evidence type="ECO:0000256" key="1">
    <source>
        <dbReference type="ARBA" id="ARBA00004141"/>
    </source>
</evidence>